<evidence type="ECO:0000313" key="3">
    <source>
        <dbReference type="EMBL" id="CAF1026552.1"/>
    </source>
</evidence>
<dbReference type="Proteomes" id="UP000682733">
    <property type="component" value="Unassembled WGS sequence"/>
</dbReference>
<evidence type="ECO:0000313" key="6">
    <source>
        <dbReference type="Proteomes" id="UP000663829"/>
    </source>
</evidence>
<dbReference type="OrthoDB" id="10035995at2759"/>
<gene>
    <name evidence="2" type="ORF">GPM918_LOCUS11348</name>
    <name evidence="3" type="ORF">OVA965_LOCUS15774</name>
    <name evidence="4" type="ORF">SRO942_LOCUS11347</name>
    <name evidence="5" type="ORF">TMI583_LOCUS15783</name>
</gene>
<accession>A0A814DH89</accession>
<evidence type="ECO:0000313" key="2">
    <source>
        <dbReference type="EMBL" id="CAF0952995.1"/>
    </source>
</evidence>
<evidence type="ECO:0000313" key="4">
    <source>
        <dbReference type="EMBL" id="CAF3728482.1"/>
    </source>
</evidence>
<feature type="region of interest" description="Disordered" evidence="1">
    <location>
        <begin position="91"/>
        <end position="118"/>
    </location>
</feature>
<dbReference type="Proteomes" id="UP000677228">
    <property type="component" value="Unassembled WGS sequence"/>
</dbReference>
<dbReference type="EMBL" id="CAJOBC010002341">
    <property type="protein sequence ID" value="CAF3728482.1"/>
    <property type="molecule type" value="Genomic_DNA"/>
</dbReference>
<dbReference type="Proteomes" id="UP000681722">
    <property type="component" value="Unassembled WGS sequence"/>
</dbReference>
<keyword evidence="6" id="KW-1185">Reference proteome</keyword>
<dbReference type="Proteomes" id="UP000663829">
    <property type="component" value="Unassembled WGS sequence"/>
</dbReference>
<reference evidence="2" key="1">
    <citation type="submission" date="2021-02" db="EMBL/GenBank/DDBJ databases">
        <authorList>
            <person name="Nowell W R."/>
        </authorList>
    </citation>
    <scope>NUCLEOTIDE SEQUENCE</scope>
</reference>
<sequence length="118" mass="13916">MVSSNYVGELCIMEVPLKNLKSKYKVLFKHLDQELADSPIRYLAKRRFLPTRRDLQLWPYSLNNAMDDDFEAAHLNKRYFLKSKRYFLNSKRDNEKRDESGNLETPKSPNLALKCSIS</sequence>
<dbReference type="EMBL" id="CAJNOQ010002342">
    <property type="protein sequence ID" value="CAF0952995.1"/>
    <property type="molecule type" value="Genomic_DNA"/>
</dbReference>
<dbReference type="AlphaFoldDB" id="A0A814DH89"/>
<dbReference type="EMBL" id="CAJNOK010007170">
    <property type="protein sequence ID" value="CAF1026552.1"/>
    <property type="molecule type" value="Genomic_DNA"/>
</dbReference>
<evidence type="ECO:0000256" key="1">
    <source>
        <dbReference type="SAM" id="MobiDB-lite"/>
    </source>
</evidence>
<protein>
    <submittedName>
        <fullName evidence="2">Uncharacterized protein</fullName>
    </submittedName>
</protein>
<comment type="caution">
    <text evidence="2">The sequence shown here is derived from an EMBL/GenBank/DDBJ whole genome shotgun (WGS) entry which is preliminary data.</text>
</comment>
<organism evidence="2 6">
    <name type="scientific">Didymodactylos carnosus</name>
    <dbReference type="NCBI Taxonomy" id="1234261"/>
    <lineage>
        <taxon>Eukaryota</taxon>
        <taxon>Metazoa</taxon>
        <taxon>Spiralia</taxon>
        <taxon>Gnathifera</taxon>
        <taxon>Rotifera</taxon>
        <taxon>Eurotatoria</taxon>
        <taxon>Bdelloidea</taxon>
        <taxon>Philodinida</taxon>
        <taxon>Philodinidae</taxon>
        <taxon>Didymodactylos</taxon>
    </lineage>
</organism>
<dbReference type="EMBL" id="CAJOBA010007181">
    <property type="protein sequence ID" value="CAF3795016.1"/>
    <property type="molecule type" value="Genomic_DNA"/>
</dbReference>
<proteinExistence type="predicted"/>
<feature type="compositionally biased region" description="Basic and acidic residues" evidence="1">
    <location>
        <begin position="91"/>
        <end position="100"/>
    </location>
</feature>
<evidence type="ECO:0000313" key="5">
    <source>
        <dbReference type="EMBL" id="CAF3795016.1"/>
    </source>
</evidence>
<name>A0A814DH89_9BILA</name>